<comment type="caution">
    <text evidence="2">The sequence shown here is derived from an EMBL/GenBank/DDBJ whole genome shotgun (WGS) entry which is preliminary data.</text>
</comment>
<dbReference type="Gene3D" id="3.10.450.200">
    <property type="match status" value="1"/>
</dbReference>
<gene>
    <name evidence="2" type="ORF">SDC9_105387</name>
</gene>
<dbReference type="EMBL" id="VSSQ01016830">
    <property type="protein sequence ID" value="MPM58556.1"/>
    <property type="molecule type" value="Genomic_DNA"/>
</dbReference>
<dbReference type="InterPro" id="IPR024440">
    <property type="entry name" value="ColicinD_C"/>
</dbReference>
<accession>A0A645B0I5</accession>
<dbReference type="Pfam" id="PF11429">
    <property type="entry name" value="Colicin_D"/>
    <property type="match status" value="1"/>
</dbReference>
<organism evidence="2">
    <name type="scientific">bioreactor metagenome</name>
    <dbReference type="NCBI Taxonomy" id="1076179"/>
    <lineage>
        <taxon>unclassified sequences</taxon>
        <taxon>metagenomes</taxon>
        <taxon>ecological metagenomes</taxon>
    </lineage>
</organism>
<name>A0A645B0I5_9ZZZZ</name>
<dbReference type="InterPro" id="IPR037178">
    <property type="entry name" value="ColicinD_C_sf"/>
</dbReference>
<evidence type="ECO:0000313" key="2">
    <source>
        <dbReference type="EMBL" id="MPM58556.1"/>
    </source>
</evidence>
<dbReference type="AlphaFoldDB" id="A0A645B0I5"/>
<evidence type="ECO:0000259" key="1">
    <source>
        <dbReference type="Pfam" id="PF11429"/>
    </source>
</evidence>
<protein>
    <recommendedName>
        <fullName evidence="1">Colicin D C-terminal domain-containing protein</fullName>
    </recommendedName>
</protein>
<reference evidence="2" key="1">
    <citation type="submission" date="2019-08" db="EMBL/GenBank/DDBJ databases">
        <authorList>
            <person name="Kucharzyk K."/>
            <person name="Murdoch R.W."/>
            <person name="Higgins S."/>
            <person name="Loffler F."/>
        </authorList>
    </citation>
    <scope>NUCLEOTIDE SEQUENCE</scope>
</reference>
<feature type="domain" description="Colicin D C-terminal" evidence="1">
    <location>
        <begin position="53"/>
        <end position="134"/>
    </location>
</feature>
<proteinExistence type="predicted"/>
<dbReference type="InterPro" id="IPR038233">
    <property type="entry name" value="Colicin_D/E5_nuclease"/>
</dbReference>
<dbReference type="SUPFAM" id="SSF102824">
    <property type="entry name" value="Colicin D/E5 nuclease domain"/>
    <property type="match status" value="1"/>
</dbReference>
<dbReference type="GO" id="GO:0004540">
    <property type="term" value="F:RNA nuclease activity"/>
    <property type="evidence" value="ECO:0007669"/>
    <property type="project" value="InterPro"/>
</dbReference>
<sequence>MGFLPFVGASDQLDEAIDAIWNSGDDAMEAVTEGAGDKIIRSADDINYGQSSLDKAFSKHSADFGTYSDGSDVSKDLFKSDLNNLLETGLQKSGTYRTTPGTHVYNPSTRQWAFYDANGNFVTAFKLGPDQFKYLIETGVVK</sequence>